<protein>
    <submittedName>
        <fullName evidence="3">Toast rack family protein</fullName>
    </submittedName>
</protein>
<evidence type="ECO:0000313" key="3">
    <source>
        <dbReference type="EMBL" id="MFC0522804.1"/>
    </source>
</evidence>
<gene>
    <name evidence="3" type="ORF">ACFFGV_04260</name>
</gene>
<dbReference type="Pfam" id="PF17115">
    <property type="entry name" value="Toast_rack_N"/>
    <property type="match status" value="1"/>
</dbReference>
<dbReference type="Pfam" id="PF09922">
    <property type="entry name" value="LiaF-like_C"/>
    <property type="match status" value="1"/>
</dbReference>
<dbReference type="RefSeq" id="WP_377345333.1">
    <property type="nucleotide sequence ID" value="NZ_JBHLTP010000003.1"/>
</dbReference>
<name>A0ABV6LK89_9BACI</name>
<comment type="caution">
    <text evidence="3">The sequence shown here is derived from an EMBL/GenBank/DDBJ whole genome shotgun (WGS) entry which is preliminary data.</text>
</comment>
<dbReference type="Proteomes" id="UP001589836">
    <property type="component" value="Unassembled WGS sequence"/>
</dbReference>
<dbReference type="EMBL" id="JBHLTP010000003">
    <property type="protein sequence ID" value="MFC0522804.1"/>
    <property type="molecule type" value="Genomic_DNA"/>
</dbReference>
<dbReference type="InterPro" id="IPR024425">
    <property type="entry name" value="LiaF-like_C"/>
</dbReference>
<feature type="domain" description="DUF2154" evidence="2">
    <location>
        <begin position="39"/>
        <end position="126"/>
    </location>
</feature>
<dbReference type="PROSITE" id="PS51257">
    <property type="entry name" value="PROKAR_LIPOPROTEIN"/>
    <property type="match status" value="1"/>
</dbReference>
<evidence type="ECO:0000259" key="1">
    <source>
        <dbReference type="Pfam" id="PF09922"/>
    </source>
</evidence>
<keyword evidence="4" id="KW-1185">Reference proteome</keyword>
<accession>A0ABV6LK89</accession>
<evidence type="ECO:0000259" key="2">
    <source>
        <dbReference type="Pfam" id="PF17115"/>
    </source>
</evidence>
<feature type="domain" description="Cell wall-active antibiotics response LiaF-like C-terminal" evidence="1">
    <location>
        <begin position="137"/>
        <end position="229"/>
    </location>
</feature>
<organism evidence="3 4">
    <name type="scientific">Pontibacillus salicampi</name>
    <dbReference type="NCBI Taxonomy" id="1449801"/>
    <lineage>
        <taxon>Bacteria</taxon>
        <taxon>Bacillati</taxon>
        <taxon>Bacillota</taxon>
        <taxon>Bacilli</taxon>
        <taxon>Bacillales</taxon>
        <taxon>Bacillaceae</taxon>
        <taxon>Pontibacillus</taxon>
    </lineage>
</organism>
<reference evidence="3 4" key="1">
    <citation type="submission" date="2024-09" db="EMBL/GenBank/DDBJ databases">
        <authorList>
            <person name="Sun Q."/>
            <person name="Mori K."/>
        </authorList>
    </citation>
    <scope>NUCLEOTIDE SEQUENCE [LARGE SCALE GENOMIC DNA]</scope>
    <source>
        <strain evidence="3 4">NCAIM B.02529</strain>
    </source>
</reference>
<proteinExistence type="predicted"/>
<dbReference type="InterPro" id="IPR031346">
    <property type="entry name" value="DUF2154_N"/>
</dbReference>
<sequence length="236" mass="25458">MKHMLLTILAGAFLVLAGCEISAIQGSEVFNETVQVEKDDAEELDVALTLGAGELQLEGGSSEWLTGDIRYKPKRLKPEITYTRSGETGIITLNQKKKVDISEMDNEWDIQLTNKVPIDLTVHAGASSSVLNLAGMHLEKVNIESGVGELTVDMSGDWKQSFAVNLDAGVGDTTIIVPNETGVIIEAEMGLGETSFKDFISKGDGIYVNKAYTTADTIITIHTNMGIGATTFEMEK</sequence>
<evidence type="ECO:0000313" key="4">
    <source>
        <dbReference type="Proteomes" id="UP001589836"/>
    </source>
</evidence>